<dbReference type="Ensembl" id="ENSPFOT00000024012.1">
    <property type="protein sequence ID" value="ENSPFOP00000030249.1"/>
    <property type="gene ID" value="ENSPFOG00000024416.1"/>
</dbReference>
<reference evidence="1" key="2">
    <citation type="submission" date="2025-08" db="UniProtKB">
        <authorList>
            <consortium name="Ensembl"/>
        </authorList>
    </citation>
    <scope>IDENTIFICATION</scope>
</reference>
<name>A0A096MFQ8_POEFO</name>
<dbReference type="AlphaFoldDB" id="A0A096MFQ8"/>
<dbReference type="GeneTree" id="ENSGT00940000174782"/>
<dbReference type="OMA" id="PPVCWRN"/>
<evidence type="ECO:0000313" key="2">
    <source>
        <dbReference type="Proteomes" id="UP000028760"/>
    </source>
</evidence>
<protein>
    <submittedName>
        <fullName evidence="1">Uncharacterized protein</fullName>
    </submittedName>
</protein>
<reference evidence="2" key="1">
    <citation type="submission" date="2013-10" db="EMBL/GenBank/DDBJ databases">
        <authorList>
            <person name="Schartl M."/>
            <person name="Warren W."/>
        </authorList>
    </citation>
    <scope>NUCLEOTIDE SEQUENCE [LARGE SCALE GENOMIC DNA]</scope>
    <source>
        <strain evidence="2">female</strain>
    </source>
</reference>
<evidence type="ECO:0000313" key="1">
    <source>
        <dbReference type="Ensembl" id="ENSPFOP00000030249.1"/>
    </source>
</evidence>
<dbReference type="EMBL" id="AYCK01030762">
    <property type="status" value="NOT_ANNOTATED_CDS"/>
    <property type="molecule type" value="Genomic_DNA"/>
</dbReference>
<accession>A0A096MFQ8</accession>
<keyword evidence="2" id="KW-1185">Reference proteome</keyword>
<organism evidence="1 2">
    <name type="scientific">Poecilia formosa</name>
    <name type="common">Amazon molly</name>
    <name type="synonym">Limia formosa</name>
    <dbReference type="NCBI Taxonomy" id="48698"/>
    <lineage>
        <taxon>Eukaryota</taxon>
        <taxon>Metazoa</taxon>
        <taxon>Chordata</taxon>
        <taxon>Craniata</taxon>
        <taxon>Vertebrata</taxon>
        <taxon>Euteleostomi</taxon>
        <taxon>Actinopterygii</taxon>
        <taxon>Neopterygii</taxon>
        <taxon>Teleostei</taxon>
        <taxon>Neoteleostei</taxon>
        <taxon>Acanthomorphata</taxon>
        <taxon>Ovalentaria</taxon>
        <taxon>Atherinomorphae</taxon>
        <taxon>Cyprinodontiformes</taxon>
        <taxon>Poeciliidae</taxon>
        <taxon>Poeciliinae</taxon>
        <taxon>Poecilia</taxon>
    </lineage>
</organism>
<dbReference type="eggNOG" id="ENOG502S64K">
    <property type="taxonomic scope" value="Eukaryota"/>
</dbReference>
<dbReference type="STRING" id="48698.ENSPFOP00000030249"/>
<reference evidence="1" key="3">
    <citation type="submission" date="2025-09" db="UniProtKB">
        <authorList>
            <consortium name="Ensembl"/>
        </authorList>
    </citation>
    <scope>IDENTIFICATION</scope>
</reference>
<sequence length="275" mass="31642">IDTSTYNENCIIHSIIRTWKQIKSQFDNESMSILLPIAKNPSFVPSTLDSGYIQWKELGIRTIGDLLVDGNFASFSQLQAKFGLHKHNHFRYLQVRAYVKKHTHTLENIIPTEFDELFKLGGGEGHLISQFYNMLLLRSSPSTQGLRTGWEQELGSEISDELWKASLENIHKCSVFPNTSPLCDKCHTEEATLLHSYSLCTKLTPFWSGIFKILSDMFHTELRMEPLLIILGVSGQLFQFNKRQQQLLSYAFIIGKKLVLMFWKKAEVPSVKLWL</sequence>
<proteinExistence type="predicted"/>
<dbReference type="Proteomes" id="UP000028760">
    <property type="component" value="Unassembled WGS sequence"/>
</dbReference>